<evidence type="ECO:0008006" key="3">
    <source>
        <dbReference type="Google" id="ProtNLM"/>
    </source>
</evidence>
<proteinExistence type="predicted"/>
<evidence type="ECO:0000313" key="2">
    <source>
        <dbReference type="Proteomes" id="UP000022910"/>
    </source>
</evidence>
<dbReference type="AlphaFoldDB" id="A0A015I7N1"/>
<sequence>MSYVICMLPSAPSLPTSDDTLQDDESDGDSDNQPLELVSGLTFISWDEFKNWLDRFALKEGFDHKIRTSEKDQGILRRVTYECTKSGSHNPQITSDPTKHRNAFSSRMLCSWKLNVTCPKKMVL</sequence>
<dbReference type="OrthoDB" id="2431228at2759"/>
<organism evidence="1 2">
    <name type="scientific">Rhizophagus irregularis (strain DAOM 197198w)</name>
    <name type="common">Glomus intraradices</name>
    <dbReference type="NCBI Taxonomy" id="1432141"/>
    <lineage>
        <taxon>Eukaryota</taxon>
        <taxon>Fungi</taxon>
        <taxon>Fungi incertae sedis</taxon>
        <taxon>Mucoromycota</taxon>
        <taxon>Glomeromycotina</taxon>
        <taxon>Glomeromycetes</taxon>
        <taxon>Glomerales</taxon>
        <taxon>Glomeraceae</taxon>
        <taxon>Rhizophagus</taxon>
    </lineage>
</organism>
<evidence type="ECO:0000313" key="1">
    <source>
        <dbReference type="EMBL" id="EXX53112.1"/>
    </source>
</evidence>
<dbReference type="Proteomes" id="UP000022910">
    <property type="component" value="Unassembled WGS sequence"/>
</dbReference>
<accession>A0A015I7N1</accession>
<dbReference type="EMBL" id="JEMT01029076">
    <property type="protein sequence ID" value="EXX53112.1"/>
    <property type="molecule type" value="Genomic_DNA"/>
</dbReference>
<keyword evidence="2" id="KW-1185">Reference proteome</keyword>
<dbReference type="HOGENOM" id="CLU_2005158_0_0_1"/>
<protein>
    <recommendedName>
        <fullName evidence="3">FAR1 domain-containing protein</fullName>
    </recommendedName>
</protein>
<name>A0A015I7N1_RHIIW</name>
<comment type="caution">
    <text evidence="1">The sequence shown here is derived from an EMBL/GenBank/DDBJ whole genome shotgun (WGS) entry which is preliminary data.</text>
</comment>
<reference evidence="1 2" key="1">
    <citation type="submission" date="2014-02" db="EMBL/GenBank/DDBJ databases">
        <title>Single nucleus genome sequencing reveals high similarity among nuclei of an endomycorrhizal fungus.</title>
        <authorList>
            <person name="Lin K."/>
            <person name="Geurts R."/>
            <person name="Zhang Z."/>
            <person name="Limpens E."/>
            <person name="Saunders D.G."/>
            <person name="Mu D."/>
            <person name="Pang E."/>
            <person name="Cao H."/>
            <person name="Cha H."/>
            <person name="Lin T."/>
            <person name="Zhou Q."/>
            <person name="Shang Y."/>
            <person name="Li Y."/>
            <person name="Ivanov S."/>
            <person name="Sharma T."/>
            <person name="Velzen R.V."/>
            <person name="Ruijter N.D."/>
            <person name="Aanen D.K."/>
            <person name="Win J."/>
            <person name="Kamoun S."/>
            <person name="Bisseling T."/>
            <person name="Huang S."/>
        </authorList>
    </citation>
    <scope>NUCLEOTIDE SEQUENCE [LARGE SCALE GENOMIC DNA]</scope>
    <source>
        <strain evidence="2">DAOM197198w</strain>
    </source>
</reference>
<gene>
    <name evidence="1" type="ORF">RirG_247000</name>
</gene>